<evidence type="ECO:0000256" key="1">
    <source>
        <dbReference type="RuleBase" id="RU003651"/>
    </source>
</evidence>
<dbReference type="GO" id="GO:0016887">
    <property type="term" value="F:ATP hydrolysis activity"/>
    <property type="evidence" value="ECO:0007669"/>
    <property type="project" value="InterPro"/>
</dbReference>
<dbReference type="PROSITE" id="PS00674">
    <property type="entry name" value="AAA"/>
    <property type="match status" value="1"/>
</dbReference>
<name>A0A0G4EYK0_9ALVE</name>
<proteinExistence type="inferred from homology"/>
<dbReference type="SMART" id="SM00382">
    <property type="entry name" value="AAA"/>
    <property type="match status" value="1"/>
</dbReference>
<organism evidence="4">
    <name type="scientific">Chromera velia CCMP2878</name>
    <dbReference type="NCBI Taxonomy" id="1169474"/>
    <lineage>
        <taxon>Eukaryota</taxon>
        <taxon>Sar</taxon>
        <taxon>Alveolata</taxon>
        <taxon>Colpodellida</taxon>
        <taxon>Chromeraceae</taxon>
        <taxon>Chromera</taxon>
    </lineage>
</organism>
<dbReference type="InterPro" id="IPR003593">
    <property type="entry name" value="AAA+_ATPase"/>
</dbReference>
<dbReference type="Gene3D" id="3.40.50.300">
    <property type="entry name" value="P-loop containing nucleotide triphosphate hydrolases"/>
    <property type="match status" value="1"/>
</dbReference>
<evidence type="ECO:0000313" key="4">
    <source>
        <dbReference type="EMBL" id="CEM04234.1"/>
    </source>
</evidence>
<dbReference type="GO" id="GO:0005524">
    <property type="term" value="F:ATP binding"/>
    <property type="evidence" value="ECO:0007669"/>
    <property type="project" value="UniProtKB-KW"/>
</dbReference>
<dbReference type="EMBL" id="CDMZ01000004">
    <property type="protein sequence ID" value="CEM04234.1"/>
    <property type="molecule type" value="Genomic_DNA"/>
</dbReference>
<dbReference type="PhylomeDB" id="A0A0G4EYK0"/>
<feature type="region of interest" description="Disordered" evidence="2">
    <location>
        <begin position="1"/>
        <end position="26"/>
    </location>
</feature>
<dbReference type="InterPro" id="IPR027417">
    <property type="entry name" value="P-loop_NTPase"/>
</dbReference>
<dbReference type="InterPro" id="IPR003960">
    <property type="entry name" value="ATPase_AAA_CS"/>
</dbReference>
<evidence type="ECO:0000259" key="3">
    <source>
        <dbReference type="SMART" id="SM00382"/>
    </source>
</evidence>
<comment type="similarity">
    <text evidence="1">Belongs to the AAA ATPase family.</text>
</comment>
<accession>A0A0G4EYK0</accession>
<dbReference type="PANTHER" id="PTHR23077:SF117">
    <property type="entry name" value="AAA+ ATPASE DOMAIN-CONTAINING PROTEIN"/>
    <property type="match status" value="1"/>
</dbReference>
<dbReference type="InterPro" id="IPR050168">
    <property type="entry name" value="AAA_ATPase_domain"/>
</dbReference>
<dbReference type="AlphaFoldDB" id="A0A0G4EYK0"/>
<evidence type="ECO:0000256" key="2">
    <source>
        <dbReference type="SAM" id="MobiDB-lite"/>
    </source>
</evidence>
<gene>
    <name evidence="4" type="ORF">Cvel_14227</name>
</gene>
<dbReference type="SUPFAM" id="SSF52540">
    <property type="entry name" value="P-loop containing nucleoside triphosphate hydrolases"/>
    <property type="match status" value="1"/>
</dbReference>
<reference evidence="4" key="1">
    <citation type="submission" date="2014-11" db="EMBL/GenBank/DDBJ databases">
        <authorList>
            <person name="Otto D Thomas"/>
            <person name="Naeem Raeece"/>
        </authorList>
    </citation>
    <scope>NUCLEOTIDE SEQUENCE</scope>
</reference>
<feature type="compositionally biased region" description="Polar residues" evidence="2">
    <location>
        <begin position="1"/>
        <end position="13"/>
    </location>
</feature>
<keyword evidence="1" id="KW-0067">ATP-binding</keyword>
<keyword evidence="1" id="KW-0547">Nucleotide-binding</keyword>
<protein>
    <recommendedName>
        <fullName evidence="3">AAA+ ATPase domain-containing protein</fullName>
    </recommendedName>
</protein>
<dbReference type="PANTHER" id="PTHR23077">
    <property type="entry name" value="AAA-FAMILY ATPASE"/>
    <property type="match status" value="1"/>
</dbReference>
<dbReference type="VEuPathDB" id="CryptoDB:Cvel_14227"/>
<dbReference type="InterPro" id="IPR003959">
    <property type="entry name" value="ATPase_AAA_core"/>
</dbReference>
<dbReference type="Pfam" id="PF00004">
    <property type="entry name" value="AAA"/>
    <property type="match status" value="1"/>
</dbReference>
<sequence>MSANAAMNHQPPQANDAVGAQADPAAQQPAPLQGICDLTCNDPVVCGVFSSRLGDVAQARALNLATSFAVWWHSEMLFTKKCTGEFNVSDGDPADPVTLSFPKSAGVNGQPVTFTITARPGASPALSREFFSTSNLLLDPTRLADRFTNVELRFNSGNVVGVGDGVLSHCVYRFLLEVVNGAIRTQELGRRDGGHLERLPLIQMNAVVPLVDALHDADGIELINPNVKEELIESVMGPFSLSEDHEGRRLVKGVVLYGPPGTGKTTVARALGSGTGFVELFPMRSAASFANPWIGNTEREISDLFKPALHRKDIPFIGCIEEIDSLAEERQSGQHAHHSKWLSHLFTEIDKVSNVLLVCTTNRHDALDRAFIRPGRVEAQIFCGRLGTREAVQLLEKAFRNRGFTAFANALQRRGYNNAQADRFMNLFANFTGAQVSEQDFVRQQQDVHGNQCLAYTYY</sequence>
<feature type="domain" description="AAA+ ATPase" evidence="3">
    <location>
        <begin position="250"/>
        <end position="387"/>
    </location>
</feature>